<protein>
    <submittedName>
        <fullName evidence="1">Uncharacterized protein</fullName>
    </submittedName>
</protein>
<evidence type="ECO:0000313" key="2">
    <source>
        <dbReference type="Proteomes" id="UP000005510"/>
    </source>
</evidence>
<sequence length="48" mass="5579">MDSLQSSVTYKSKNIFVNKKRKLLSLWMSPNKIGKGRPFQNSLSLFFI</sequence>
<name>B7BCJ8_9BACT</name>
<dbReference type="Proteomes" id="UP000005510">
    <property type="component" value="Unassembled WGS sequence"/>
</dbReference>
<reference evidence="1 2" key="1">
    <citation type="submission" date="2008-10" db="EMBL/GenBank/DDBJ databases">
        <title>Draft genome sequence of Parabacteroides johnsonii (DSM 18315).</title>
        <authorList>
            <person name="Sudarsanam P."/>
            <person name="Ley R."/>
            <person name="Guruge J."/>
            <person name="Turnbaugh P.J."/>
            <person name="Mahowald M."/>
            <person name="Liep D."/>
            <person name="Gordon J."/>
        </authorList>
    </citation>
    <scope>NUCLEOTIDE SEQUENCE [LARGE SCALE GENOMIC DNA]</scope>
    <source>
        <strain evidence="1 2">DSM 18315</strain>
    </source>
</reference>
<gene>
    <name evidence="1" type="ORF">PRABACTJOHN_02766</name>
</gene>
<proteinExistence type="predicted"/>
<reference evidence="1 2" key="2">
    <citation type="submission" date="2008-10" db="EMBL/GenBank/DDBJ databases">
        <authorList>
            <person name="Fulton L."/>
            <person name="Clifton S."/>
            <person name="Fulton B."/>
            <person name="Xu J."/>
            <person name="Minx P."/>
            <person name="Pepin K.H."/>
            <person name="Johnson M."/>
            <person name="Bhonagiri V."/>
            <person name="Nash W.E."/>
            <person name="Mardis E.R."/>
            <person name="Wilson R.K."/>
        </authorList>
    </citation>
    <scope>NUCLEOTIDE SEQUENCE [LARGE SCALE GENOMIC DNA]</scope>
    <source>
        <strain evidence="1 2">DSM 18315</strain>
    </source>
</reference>
<dbReference type="HOGENOM" id="CLU_3155876_0_0_10"/>
<dbReference type="AlphaFoldDB" id="B7BCJ8"/>
<evidence type="ECO:0000313" key="1">
    <source>
        <dbReference type="EMBL" id="EEC95868.1"/>
    </source>
</evidence>
<dbReference type="EMBL" id="ABYH01000302">
    <property type="protein sequence ID" value="EEC95868.1"/>
    <property type="molecule type" value="Genomic_DNA"/>
</dbReference>
<organism evidence="1 2">
    <name type="scientific">Parabacteroides johnsonii DSM 18315</name>
    <dbReference type="NCBI Taxonomy" id="537006"/>
    <lineage>
        <taxon>Bacteria</taxon>
        <taxon>Pseudomonadati</taxon>
        <taxon>Bacteroidota</taxon>
        <taxon>Bacteroidia</taxon>
        <taxon>Bacteroidales</taxon>
        <taxon>Tannerellaceae</taxon>
        <taxon>Parabacteroides</taxon>
    </lineage>
</organism>
<accession>B7BCJ8</accession>
<comment type="caution">
    <text evidence="1">The sequence shown here is derived from an EMBL/GenBank/DDBJ whole genome shotgun (WGS) entry which is preliminary data.</text>
</comment>